<name>A0A926D722_9FIRM</name>
<evidence type="ECO:0000313" key="6">
    <source>
        <dbReference type="Proteomes" id="UP000651482"/>
    </source>
</evidence>
<dbReference type="RefSeq" id="WP_249319132.1">
    <property type="nucleotide sequence ID" value="NZ_JACRSN010000007.1"/>
</dbReference>
<dbReference type="InterPro" id="IPR022385">
    <property type="entry name" value="Rhs_assc_core"/>
</dbReference>
<organism evidence="5 6">
    <name type="scientific">Yeguia hominis</name>
    <dbReference type="NCBI Taxonomy" id="2763662"/>
    <lineage>
        <taxon>Bacteria</taxon>
        <taxon>Bacillati</taxon>
        <taxon>Bacillota</taxon>
        <taxon>Clostridia</taxon>
        <taxon>Eubacteriales</taxon>
        <taxon>Yeguiaceae</taxon>
        <taxon>Yeguia</taxon>
    </lineage>
</organism>
<dbReference type="InterPro" id="IPR056823">
    <property type="entry name" value="TEN-like_YD-shell"/>
</dbReference>
<dbReference type="EMBL" id="JACRSN010000007">
    <property type="protein sequence ID" value="MBC8533605.1"/>
    <property type="molecule type" value="Genomic_DNA"/>
</dbReference>
<dbReference type="InterPro" id="IPR050708">
    <property type="entry name" value="T6SS_VgrG/RHS"/>
</dbReference>
<gene>
    <name evidence="5" type="ORF">IAG03_06210</name>
</gene>
<dbReference type="Pfam" id="PF25023">
    <property type="entry name" value="TEN_YD-shell"/>
    <property type="match status" value="1"/>
</dbReference>
<dbReference type="NCBIfam" id="TIGR03696">
    <property type="entry name" value="Rhs_assc_core"/>
    <property type="match status" value="1"/>
</dbReference>
<keyword evidence="6" id="KW-1185">Reference proteome</keyword>
<evidence type="ECO:0000313" key="5">
    <source>
        <dbReference type="EMBL" id="MBC8533605.1"/>
    </source>
</evidence>
<evidence type="ECO:0000259" key="4">
    <source>
        <dbReference type="Pfam" id="PF25023"/>
    </source>
</evidence>
<feature type="domain" description="Teneurin-like YD-shell" evidence="4">
    <location>
        <begin position="13"/>
        <end position="146"/>
    </location>
</feature>
<evidence type="ECO:0000256" key="1">
    <source>
        <dbReference type="ARBA" id="ARBA00022737"/>
    </source>
</evidence>
<feature type="transmembrane region" description="Helical" evidence="3">
    <location>
        <begin position="156"/>
        <end position="185"/>
    </location>
</feature>
<comment type="caution">
    <text evidence="5">The sequence shown here is derived from an EMBL/GenBank/DDBJ whole genome shotgun (WGS) entry which is preliminary data.</text>
</comment>
<reference evidence="5" key="1">
    <citation type="submission" date="2020-08" db="EMBL/GenBank/DDBJ databases">
        <title>Genome public.</title>
        <authorList>
            <person name="Liu C."/>
            <person name="Sun Q."/>
        </authorList>
    </citation>
    <scope>NUCLEOTIDE SEQUENCE</scope>
    <source>
        <strain evidence="5">NSJ-40</strain>
    </source>
</reference>
<dbReference type="PANTHER" id="PTHR32305:SF15">
    <property type="entry name" value="PROTEIN RHSA-RELATED"/>
    <property type="match status" value="1"/>
</dbReference>
<evidence type="ECO:0000256" key="2">
    <source>
        <dbReference type="SAM" id="MobiDB-lite"/>
    </source>
</evidence>
<accession>A0A926D722</accession>
<keyword evidence="3" id="KW-0472">Membrane</keyword>
<keyword evidence="1" id="KW-0677">Repeat</keyword>
<dbReference type="PANTHER" id="PTHR32305">
    <property type="match status" value="1"/>
</dbReference>
<dbReference type="Proteomes" id="UP000651482">
    <property type="component" value="Unassembled WGS sequence"/>
</dbReference>
<feature type="compositionally biased region" description="Basic and acidic residues" evidence="2">
    <location>
        <begin position="238"/>
        <end position="247"/>
    </location>
</feature>
<proteinExistence type="predicted"/>
<dbReference type="Gene3D" id="2.180.10.10">
    <property type="entry name" value="RHS repeat-associated core"/>
    <property type="match status" value="1"/>
</dbReference>
<sequence length="360" mass="38891">MATDYFLNGTKILAQKTGSTVTWFYYDQQGTRVAMEHGGKLYYYLYNLQGDVIALCDASSKQIVAKYSYDAWGKLLTKENLGTGTIADVNPFRYRGYYYDSETEMYYLNSRYYDPEVGRFLNADGLLGANESSSGYNLFSYCGNNPANRSDSNGKFAAAIGAAAMFGLGIIAAAAVSGLASVGIISRSTATKAQRTIKKAITNSINQTRIKAAFWSSAITMAASAAVVYPAMRNLQRQAERDKEKSATKAPPLNPDTPIYRYGGTNPGSLTPSQHDVDMYPLTGRGLSFSTVPPLPGQKAAVTTIENLNKTGVVYAVKDGVNHVSVHPIGGTLEEWHNAGSSSVWTTAVKSVVVKWDGGN</sequence>
<evidence type="ECO:0000256" key="3">
    <source>
        <dbReference type="SAM" id="Phobius"/>
    </source>
</evidence>
<feature type="transmembrane region" description="Helical" evidence="3">
    <location>
        <begin position="212"/>
        <end position="232"/>
    </location>
</feature>
<feature type="region of interest" description="Disordered" evidence="2">
    <location>
        <begin position="237"/>
        <end position="270"/>
    </location>
</feature>
<keyword evidence="3" id="KW-1133">Transmembrane helix</keyword>
<dbReference type="AlphaFoldDB" id="A0A926D722"/>
<protein>
    <submittedName>
        <fullName evidence="5">RHS repeat-associated core domain-containing protein</fullName>
    </submittedName>
</protein>
<keyword evidence="3" id="KW-0812">Transmembrane</keyword>